<evidence type="ECO:0000256" key="4">
    <source>
        <dbReference type="ARBA" id="ARBA00022777"/>
    </source>
</evidence>
<dbReference type="InterPro" id="IPR027417">
    <property type="entry name" value="P-loop_NTPase"/>
</dbReference>
<keyword evidence="3 7" id="KW-0547">Nucleotide-binding</keyword>
<dbReference type="GO" id="GO:0009423">
    <property type="term" value="P:chorismate biosynthetic process"/>
    <property type="evidence" value="ECO:0007669"/>
    <property type="project" value="UniProtKB-UniRule"/>
</dbReference>
<feature type="binding site" evidence="7">
    <location>
        <position position="143"/>
    </location>
    <ligand>
        <name>substrate</name>
    </ligand>
</feature>
<feature type="binding site" evidence="7">
    <location>
        <position position="14"/>
    </location>
    <ligand>
        <name>Mg(2+)</name>
        <dbReference type="ChEBI" id="CHEBI:18420"/>
    </ligand>
</feature>
<dbReference type="Pfam" id="PF01202">
    <property type="entry name" value="SKI"/>
    <property type="match status" value="1"/>
</dbReference>
<name>A0AAU7BPS1_9FLAO</name>
<proteinExistence type="inferred from homology"/>
<dbReference type="EMBL" id="CP157199">
    <property type="protein sequence ID" value="XBG60101.1"/>
    <property type="molecule type" value="Genomic_DNA"/>
</dbReference>
<keyword evidence="7" id="KW-0479">Metal-binding</keyword>
<feature type="binding site" evidence="7">
    <location>
        <position position="79"/>
    </location>
    <ligand>
        <name>substrate</name>
    </ligand>
</feature>
<accession>A0AAU7BPS1</accession>
<dbReference type="PRINTS" id="PR01100">
    <property type="entry name" value="SHIKIMTKNASE"/>
</dbReference>
<dbReference type="HAMAP" id="MF_00109">
    <property type="entry name" value="Shikimate_kinase"/>
    <property type="match status" value="1"/>
</dbReference>
<keyword evidence="6 7" id="KW-0057">Aromatic amino acid biosynthesis</keyword>
<dbReference type="GO" id="GO:0000287">
    <property type="term" value="F:magnesium ion binding"/>
    <property type="evidence" value="ECO:0007669"/>
    <property type="project" value="UniProtKB-UniRule"/>
</dbReference>
<comment type="catalytic activity">
    <reaction evidence="7">
        <text>shikimate + ATP = 3-phosphoshikimate + ADP + H(+)</text>
        <dbReference type="Rhea" id="RHEA:13121"/>
        <dbReference type="ChEBI" id="CHEBI:15378"/>
        <dbReference type="ChEBI" id="CHEBI:30616"/>
        <dbReference type="ChEBI" id="CHEBI:36208"/>
        <dbReference type="ChEBI" id="CHEBI:145989"/>
        <dbReference type="ChEBI" id="CHEBI:456216"/>
        <dbReference type="EC" id="2.7.1.71"/>
    </reaction>
</comment>
<evidence type="ECO:0000313" key="8">
    <source>
        <dbReference type="EMBL" id="XBG60101.1"/>
    </source>
</evidence>
<organism evidence="8">
    <name type="scientific">Pontimicrobium sp. SW4</name>
    <dbReference type="NCBI Taxonomy" id="3153519"/>
    <lineage>
        <taxon>Bacteria</taxon>
        <taxon>Pseudomonadati</taxon>
        <taxon>Bacteroidota</taxon>
        <taxon>Flavobacteriia</taxon>
        <taxon>Flavobacteriales</taxon>
        <taxon>Flavobacteriaceae</taxon>
        <taxon>Pontimicrobium</taxon>
    </lineage>
</organism>
<dbReference type="GO" id="GO:0004765">
    <property type="term" value="F:shikimate kinase activity"/>
    <property type="evidence" value="ECO:0007669"/>
    <property type="project" value="UniProtKB-UniRule"/>
</dbReference>
<evidence type="ECO:0000256" key="1">
    <source>
        <dbReference type="ARBA" id="ARBA00022605"/>
    </source>
</evidence>
<keyword evidence="7" id="KW-0460">Magnesium</keyword>
<keyword evidence="7" id="KW-0963">Cytoplasm</keyword>
<dbReference type="PANTHER" id="PTHR21087">
    <property type="entry name" value="SHIKIMATE KINASE"/>
    <property type="match status" value="1"/>
</dbReference>
<dbReference type="InterPro" id="IPR031322">
    <property type="entry name" value="Shikimate/glucono_kinase"/>
</dbReference>
<evidence type="ECO:0000256" key="2">
    <source>
        <dbReference type="ARBA" id="ARBA00022679"/>
    </source>
</evidence>
<comment type="caution">
    <text evidence="7">Lacks conserved residue(s) required for the propagation of feature annotation.</text>
</comment>
<keyword evidence="2 7" id="KW-0808">Transferase</keyword>
<dbReference type="GO" id="GO:0009073">
    <property type="term" value="P:aromatic amino acid family biosynthetic process"/>
    <property type="evidence" value="ECO:0007669"/>
    <property type="project" value="UniProtKB-KW"/>
</dbReference>
<dbReference type="PANTHER" id="PTHR21087:SF16">
    <property type="entry name" value="SHIKIMATE KINASE 1, CHLOROPLASTIC"/>
    <property type="match status" value="1"/>
</dbReference>
<feature type="binding site" evidence="7">
    <location>
        <begin position="10"/>
        <end position="15"/>
    </location>
    <ligand>
        <name>ATP</name>
        <dbReference type="ChEBI" id="CHEBI:30616"/>
    </ligand>
</feature>
<dbReference type="SUPFAM" id="SSF52540">
    <property type="entry name" value="P-loop containing nucleoside triphosphate hydrolases"/>
    <property type="match status" value="1"/>
</dbReference>
<reference evidence="8" key="1">
    <citation type="submission" date="2024-05" db="EMBL/GenBank/DDBJ databases">
        <title>Pontimicrobium maritimus sp. nov., isolated form sea water.</title>
        <authorList>
            <person name="Muhammad N."/>
            <person name="Vuong T.Q."/>
            <person name="Han H.L."/>
            <person name="Kim S.-G."/>
        </authorList>
    </citation>
    <scope>NUCLEOTIDE SEQUENCE</scope>
    <source>
        <strain evidence="8">SW4</strain>
    </source>
</reference>
<sequence length="173" mass="19767">MIIVLMGYMASGKSFIGKVLAKKVGYDFIDLDDYIEEQEGKTISDIFETSGEIYFRKIESTYLSQVLETKTNIVLSLGGGTPCYGNNISLIKNNPRIVSFYLSTNINTIVSRLENEKSKRPLVSRFKSKDELQEFIGKHLFERNHFYNQANYVIKNDDVLIGDIVEDIVVKLF</sequence>
<comment type="cofactor">
    <cofactor evidence="7">
        <name>Mg(2+)</name>
        <dbReference type="ChEBI" id="CHEBI:18420"/>
    </cofactor>
    <text evidence="7">Binds 1 Mg(2+) ion per subunit.</text>
</comment>
<comment type="function">
    <text evidence="7">Catalyzes the specific phosphorylation of the 3-hydroxyl group of shikimic acid using ATP as a cosubstrate.</text>
</comment>
<dbReference type="InterPro" id="IPR000623">
    <property type="entry name" value="Shikimate_kinase/TSH1"/>
</dbReference>
<dbReference type="CDD" id="cd00464">
    <property type="entry name" value="SK"/>
    <property type="match status" value="1"/>
</dbReference>
<keyword evidence="5 7" id="KW-0067">ATP-binding</keyword>
<comment type="subunit">
    <text evidence="7">Monomer.</text>
</comment>
<dbReference type="GO" id="GO:0008652">
    <property type="term" value="P:amino acid biosynthetic process"/>
    <property type="evidence" value="ECO:0007669"/>
    <property type="project" value="UniProtKB-KW"/>
</dbReference>
<dbReference type="RefSeq" id="WP_347922280.1">
    <property type="nucleotide sequence ID" value="NZ_CP157199.1"/>
</dbReference>
<feature type="binding site" evidence="7">
    <location>
        <position position="56"/>
    </location>
    <ligand>
        <name>substrate</name>
    </ligand>
</feature>
<dbReference type="GO" id="GO:0005829">
    <property type="term" value="C:cytosol"/>
    <property type="evidence" value="ECO:0007669"/>
    <property type="project" value="TreeGrafter"/>
</dbReference>
<evidence type="ECO:0000256" key="3">
    <source>
        <dbReference type="ARBA" id="ARBA00022741"/>
    </source>
</evidence>
<comment type="similarity">
    <text evidence="7">Belongs to the shikimate kinase family.</text>
</comment>
<evidence type="ECO:0000256" key="6">
    <source>
        <dbReference type="ARBA" id="ARBA00023141"/>
    </source>
</evidence>
<feature type="binding site" evidence="7">
    <location>
        <position position="120"/>
    </location>
    <ligand>
        <name>ATP</name>
        <dbReference type="ChEBI" id="CHEBI:30616"/>
    </ligand>
</feature>
<dbReference type="EC" id="2.7.1.71" evidence="7"/>
<dbReference type="Gene3D" id="3.40.50.300">
    <property type="entry name" value="P-loop containing nucleotide triphosphate hydrolases"/>
    <property type="match status" value="1"/>
</dbReference>
<evidence type="ECO:0000256" key="7">
    <source>
        <dbReference type="HAMAP-Rule" id="MF_00109"/>
    </source>
</evidence>
<gene>
    <name evidence="7" type="primary">aroK</name>
    <name evidence="8" type="ORF">ABGB03_09555</name>
</gene>
<comment type="subcellular location">
    <subcellularLocation>
        <location evidence="7">Cytoplasm</location>
    </subcellularLocation>
</comment>
<keyword evidence="4 7" id="KW-0418">Kinase</keyword>
<comment type="pathway">
    <text evidence="7">Metabolic intermediate biosynthesis; chorismate biosynthesis; chorismate from D-erythrose 4-phosphate and phosphoenolpyruvate: step 5/7.</text>
</comment>
<dbReference type="AlphaFoldDB" id="A0AAU7BPS1"/>
<keyword evidence="1 7" id="KW-0028">Amino-acid biosynthesis</keyword>
<dbReference type="GO" id="GO:0005524">
    <property type="term" value="F:ATP binding"/>
    <property type="evidence" value="ECO:0007669"/>
    <property type="project" value="UniProtKB-UniRule"/>
</dbReference>
<feature type="binding site" evidence="7">
    <location>
        <position position="32"/>
    </location>
    <ligand>
        <name>substrate</name>
    </ligand>
</feature>
<protein>
    <recommendedName>
        <fullName evidence="7">Shikimate kinase</fullName>
        <shortName evidence="7">SK</shortName>
        <ecNumber evidence="7">2.7.1.71</ecNumber>
    </recommendedName>
</protein>
<evidence type="ECO:0000256" key="5">
    <source>
        <dbReference type="ARBA" id="ARBA00022840"/>
    </source>
</evidence>